<keyword evidence="3" id="KW-1185">Reference proteome</keyword>
<organism evidence="2 3">
    <name type="scientific">Gemmata massiliana</name>
    <dbReference type="NCBI Taxonomy" id="1210884"/>
    <lineage>
        <taxon>Bacteria</taxon>
        <taxon>Pseudomonadati</taxon>
        <taxon>Planctomycetota</taxon>
        <taxon>Planctomycetia</taxon>
        <taxon>Gemmatales</taxon>
        <taxon>Gemmataceae</taxon>
        <taxon>Gemmata</taxon>
    </lineage>
</organism>
<reference evidence="2 3" key="1">
    <citation type="submission" date="2019-05" db="EMBL/GenBank/DDBJ databases">
        <authorList>
            <consortium name="Science for Life Laboratories"/>
        </authorList>
    </citation>
    <scope>NUCLEOTIDE SEQUENCE [LARGE SCALE GENOMIC DNA]</scope>
    <source>
        <strain evidence="2">Soil9</strain>
    </source>
</reference>
<dbReference type="RefSeq" id="WP_162672475.1">
    <property type="nucleotide sequence ID" value="NZ_LR593886.1"/>
</dbReference>
<name>A0A6P2DI61_9BACT</name>
<dbReference type="AlphaFoldDB" id="A0A6P2DI61"/>
<feature type="region of interest" description="Disordered" evidence="1">
    <location>
        <begin position="1"/>
        <end position="27"/>
    </location>
</feature>
<evidence type="ECO:0000256" key="1">
    <source>
        <dbReference type="SAM" id="MobiDB-lite"/>
    </source>
</evidence>
<accession>A0A6P2DI61</accession>
<evidence type="ECO:0000313" key="3">
    <source>
        <dbReference type="Proteomes" id="UP000464178"/>
    </source>
</evidence>
<feature type="compositionally biased region" description="Basic and acidic residues" evidence="1">
    <location>
        <begin position="1"/>
        <end position="16"/>
    </location>
</feature>
<dbReference type="EMBL" id="LR593886">
    <property type="protein sequence ID" value="VTS01527.1"/>
    <property type="molecule type" value="Genomic_DNA"/>
</dbReference>
<sequence>MSKFDEVRARTADRKARGASQRYPEHAGRVRAGAVRVTLPVLRPECPYQKELQSECSTCAGPNEARRTYYCDHPDNAEGRCTRGNPLSGLWTCATCDRHPDAPKKEPVPVRSGDLPCGVAIGSYKWPALVELQVRAVRATCGPVPVLVSNDHPESAPALAAICAAHPDVTLDTNPERIGHTGGDLAVFWKGVTWGAARGLSVVAKLSQRMIFTGPYWLQDGARDLRASGLGTSGRASTEPRWPFRTEAVLLDVARWNRPEVLEHVAPGRYWDRREGGFAAEVAVLELIRFHLGGAYWPWPALPTNRRSKGPFVWHHSHSADEYRALAARFGVALPGDFHVGGWEGEYRDGIYSYG</sequence>
<evidence type="ECO:0000313" key="2">
    <source>
        <dbReference type="EMBL" id="VTS01527.1"/>
    </source>
</evidence>
<dbReference type="KEGG" id="gms:SOIL9_78200"/>
<proteinExistence type="predicted"/>
<gene>
    <name evidence="2" type="ORF">SOIL9_78200</name>
</gene>
<dbReference type="Proteomes" id="UP000464178">
    <property type="component" value="Chromosome"/>
</dbReference>
<protein>
    <submittedName>
        <fullName evidence="2">Uncharacterized protein</fullName>
    </submittedName>
</protein>